<keyword evidence="4" id="KW-0067">ATP-binding</keyword>
<name>A0AAV5ST74_9BILA</name>
<dbReference type="PANTHER" id="PTHR11042:SF91">
    <property type="entry name" value="EUKARYOTIC TRANSLATION INITIATION FACTOR 2-ALPHA KINASE"/>
    <property type="match status" value="1"/>
</dbReference>
<evidence type="ECO:0000256" key="4">
    <source>
        <dbReference type="ARBA" id="ARBA00022840"/>
    </source>
</evidence>
<dbReference type="PROSITE" id="PS50011">
    <property type="entry name" value="PROTEIN_KINASE_DOM"/>
    <property type="match status" value="1"/>
</dbReference>
<evidence type="ECO:0000256" key="1">
    <source>
        <dbReference type="ARBA" id="ARBA00022679"/>
    </source>
</evidence>
<dbReference type="InterPro" id="IPR000719">
    <property type="entry name" value="Prot_kinase_dom"/>
</dbReference>
<protein>
    <recommendedName>
        <fullName evidence="5">Protein kinase domain-containing protein</fullName>
    </recommendedName>
</protein>
<keyword evidence="1" id="KW-0808">Transferase</keyword>
<comment type="caution">
    <text evidence="6">The sequence shown here is derived from an EMBL/GenBank/DDBJ whole genome shotgun (WGS) entry which is preliminary data.</text>
</comment>
<reference evidence="6" key="1">
    <citation type="submission" date="2023-10" db="EMBL/GenBank/DDBJ databases">
        <title>Genome assembly of Pristionchus species.</title>
        <authorList>
            <person name="Yoshida K."/>
            <person name="Sommer R.J."/>
        </authorList>
    </citation>
    <scope>NUCLEOTIDE SEQUENCE</scope>
    <source>
        <strain evidence="6">RS0144</strain>
    </source>
</reference>
<dbReference type="GO" id="GO:0005634">
    <property type="term" value="C:nucleus"/>
    <property type="evidence" value="ECO:0007669"/>
    <property type="project" value="TreeGrafter"/>
</dbReference>
<evidence type="ECO:0000259" key="5">
    <source>
        <dbReference type="PROSITE" id="PS50011"/>
    </source>
</evidence>
<sequence>DVLKLCDLGIATERRYDEESDSEIAGSSTGTQLYMSPEQILLFRYSSRSDVFSLGLIFSELCIVMSVTERNDIFDNIRHGRQNKLDDLITDVKTVEFIKMLTQVKSKDRPSSREMIDHIFLA</sequence>
<dbReference type="InterPro" id="IPR011009">
    <property type="entry name" value="Kinase-like_dom_sf"/>
</dbReference>
<dbReference type="Proteomes" id="UP001432027">
    <property type="component" value="Unassembled WGS sequence"/>
</dbReference>
<gene>
    <name evidence="6" type="ORF">PENTCL1PPCAC_8518</name>
</gene>
<keyword evidence="7" id="KW-1185">Reference proteome</keyword>
<dbReference type="Gene3D" id="1.10.510.10">
    <property type="entry name" value="Transferase(Phosphotransferase) domain 1"/>
    <property type="match status" value="1"/>
</dbReference>
<dbReference type="AlphaFoldDB" id="A0AAV5ST74"/>
<dbReference type="InterPro" id="IPR050339">
    <property type="entry name" value="CC_SR_Kinase"/>
</dbReference>
<dbReference type="PANTHER" id="PTHR11042">
    <property type="entry name" value="EUKARYOTIC TRANSLATION INITIATION FACTOR 2-ALPHA KINASE EIF2-ALPHA KINASE -RELATED"/>
    <property type="match status" value="1"/>
</dbReference>
<evidence type="ECO:0000256" key="3">
    <source>
        <dbReference type="ARBA" id="ARBA00022777"/>
    </source>
</evidence>
<proteinExistence type="predicted"/>
<evidence type="ECO:0000313" key="7">
    <source>
        <dbReference type="Proteomes" id="UP001432027"/>
    </source>
</evidence>
<dbReference type="EMBL" id="BTSX01000002">
    <property type="protein sequence ID" value="GMS86343.1"/>
    <property type="molecule type" value="Genomic_DNA"/>
</dbReference>
<keyword evidence="3" id="KW-0418">Kinase</keyword>
<keyword evidence="2" id="KW-0547">Nucleotide-binding</keyword>
<accession>A0AAV5ST74</accession>
<dbReference type="SUPFAM" id="SSF56112">
    <property type="entry name" value="Protein kinase-like (PK-like)"/>
    <property type="match status" value="1"/>
</dbReference>
<evidence type="ECO:0000256" key="2">
    <source>
        <dbReference type="ARBA" id="ARBA00022741"/>
    </source>
</evidence>
<evidence type="ECO:0000313" key="6">
    <source>
        <dbReference type="EMBL" id="GMS86343.1"/>
    </source>
</evidence>
<feature type="non-terminal residue" evidence="6">
    <location>
        <position position="1"/>
    </location>
</feature>
<dbReference type="Pfam" id="PF00069">
    <property type="entry name" value="Pkinase"/>
    <property type="match status" value="1"/>
</dbReference>
<organism evidence="6 7">
    <name type="scientific">Pristionchus entomophagus</name>
    <dbReference type="NCBI Taxonomy" id="358040"/>
    <lineage>
        <taxon>Eukaryota</taxon>
        <taxon>Metazoa</taxon>
        <taxon>Ecdysozoa</taxon>
        <taxon>Nematoda</taxon>
        <taxon>Chromadorea</taxon>
        <taxon>Rhabditida</taxon>
        <taxon>Rhabditina</taxon>
        <taxon>Diplogasteromorpha</taxon>
        <taxon>Diplogasteroidea</taxon>
        <taxon>Neodiplogasteridae</taxon>
        <taxon>Pristionchus</taxon>
    </lineage>
</organism>
<feature type="domain" description="Protein kinase" evidence="5">
    <location>
        <begin position="1"/>
        <end position="121"/>
    </location>
</feature>
<dbReference type="GO" id="GO:0005524">
    <property type="term" value="F:ATP binding"/>
    <property type="evidence" value="ECO:0007669"/>
    <property type="project" value="UniProtKB-KW"/>
</dbReference>
<dbReference type="GO" id="GO:0004694">
    <property type="term" value="F:eukaryotic translation initiation factor 2alpha kinase activity"/>
    <property type="evidence" value="ECO:0007669"/>
    <property type="project" value="TreeGrafter"/>
</dbReference>
<dbReference type="GO" id="GO:0005737">
    <property type="term" value="C:cytoplasm"/>
    <property type="evidence" value="ECO:0007669"/>
    <property type="project" value="TreeGrafter"/>
</dbReference>